<dbReference type="AlphaFoldDB" id="A0AAE1HN06"/>
<dbReference type="Proteomes" id="UP001219518">
    <property type="component" value="Unassembled WGS sequence"/>
</dbReference>
<feature type="domain" description="KRAB-related" evidence="2">
    <location>
        <begin position="103"/>
        <end position="166"/>
    </location>
</feature>
<organism evidence="3 4">
    <name type="scientific">Frankliniella fusca</name>
    <dbReference type="NCBI Taxonomy" id="407009"/>
    <lineage>
        <taxon>Eukaryota</taxon>
        <taxon>Metazoa</taxon>
        <taxon>Ecdysozoa</taxon>
        <taxon>Arthropoda</taxon>
        <taxon>Hexapoda</taxon>
        <taxon>Insecta</taxon>
        <taxon>Pterygota</taxon>
        <taxon>Neoptera</taxon>
        <taxon>Paraneoptera</taxon>
        <taxon>Thysanoptera</taxon>
        <taxon>Terebrantia</taxon>
        <taxon>Thripoidea</taxon>
        <taxon>Thripidae</taxon>
        <taxon>Frankliniella</taxon>
    </lineage>
</organism>
<evidence type="ECO:0000313" key="3">
    <source>
        <dbReference type="EMBL" id="KAK3924209.1"/>
    </source>
</evidence>
<feature type="region of interest" description="Disordered" evidence="1">
    <location>
        <begin position="155"/>
        <end position="289"/>
    </location>
</feature>
<keyword evidence="4" id="KW-1185">Reference proteome</keyword>
<dbReference type="EMBL" id="JAHWGI010001169">
    <property type="protein sequence ID" value="KAK3924209.1"/>
    <property type="molecule type" value="Genomic_DNA"/>
</dbReference>
<sequence>MEGIGELSPVGLVEFLKDRGCSDVDDESFDLIIKNKVSGKRALKYSATDWTNIGIPYGDAKDIMDSLFDSDKENRNAATVSNQIPSCSTNAEDHSDASNQHIDSSLKFECLRKYFSAEDFSEMPDYEKESYMNAKENYEYGLGIGIKIAKPPFMRETPKAQSNPKRDHSKKIFSVQSGADNMRVLRKRTAGSSNSANKHQESRCSKDSDSSLSSRSDNSSENARKANESSQLEEQSKSTRKENKDSDFSLSSNSDNSSDTADKASNSKTSQSETQQKPKRKRRKRTKVLNILKSKGRKLKDVCSALSKDGIVIGPPRKLMMRTLTNHLFFDDKGNMNSVSSDQRSGMADSIVREFPLFADTSDPKKRSWWRIFDPSGPSGFIVNCTVSIFRRLNPEDRLRGGGRGTLVEVDSEDEINTPGTSKSDFHDKDAKNHRDRVLKCPELEDGQIEVLPSNG</sequence>
<dbReference type="PROSITE" id="PS50806">
    <property type="entry name" value="KRAB_RELATED"/>
    <property type="match status" value="1"/>
</dbReference>
<reference evidence="3" key="2">
    <citation type="journal article" date="2023" name="BMC Genomics">
        <title>Pest status, molecular evolution, and epigenetic factors derived from the genome assembly of Frankliniella fusca, a thysanopteran phytovirus vector.</title>
        <authorList>
            <person name="Catto M.A."/>
            <person name="Labadie P.E."/>
            <person name="Jacobson A.L."/>
            <person name="Kennedy G.G."/>
            <person name="Srinivasan R."/>
            <person name="Hunt B.G."/>
        </authorList>
    </citation>
    <scope>NUCLEOTIDE SEQUENCE</scope>
    <source>
        <strain evidence="3">PL_HMW_Pooled</strain>
    </source>
</reference>
<proteinExistence type="predicted"/>
<feature type="compositionally biased region" description="Basic and acidic residues" evidence="1">
    <location>
        <begin position="424"/>
        <end position="434"/>
    </location>
</feature>
<feature type="compositionally biased region" description="Low complexity" evidence="1">
    <location>
        <begin position="248"/>
        <end position="268"/>
    </location>
</feature>
<gene>
    <name evidence="3" type="ORF">KUF71_002480</name>
</gene>
<feature type="compositionally biased region" description="Basic and acidic residues" evidence="1">
    <location>
        <begin position="234"/>
        <end position="247"/>
    </location>
</feature>
<accession>A0AAE1HN06</accession>
<name>A0AAE1HN06_9NEOP</name>
<comment type="caution">
    <text evidence="3">The sequence shown here is derived from an EMBL/GenBank/DDBJ whole genome shotgun (WGS) entry which is preliminary data.</text>
</comment>
<dbReference type="InterPro" id="IPR003655">
    <property type="entry name" value="aKRAB"/>
</dbReference>
<feature type="region of interest" description="Disordered" evidence="1">
    <location>
        <begin position="401"/>
        <end position="434"/>
    </location>
</feature>
<feature type="region of interest" description="Disordered" evidence="1">
    <location>
        <begin position="79"/>
        <end position="98"/>
    </location>
</feature>
<feature type="compositionally biased region" description="Basic and acidic residues" evidence="1">
    <location>
        <begin position="198"/>
        <end position="209"/>
    </location>
</feature>
<feature type="compositionally biased region" description="Low complexity" evidence="1">
    <location>
        <begin position="210"/>
        <end position="220"/>
    </location>
</feature>
<feature type="compositionally biased region" description="Basic residues" evidence="1">
    <location>
        <begin position="277"/>
        <end position="287"/>
    </location>
</feature>
<evidence type="ECO:0000256" key="1">
    <source>
        <dbReference type="SAM" id="MobiDB-lite"/>
    </source>
</evidence>
<evidence type="ECO:0000313" key="4">
    <source>
        <dbReference type="Proteomes" id="UP001219518"/>
    </source>
</evidence>
<evidence type="ECO:0000259" key="2">
    <source>
        <dbReference type="PROSITE" id="PS50806"/>
    </source>
</evidence>
<feature type="compositionally biased region" description="Polar residues" evidence="1">
    <location>
        <begin position="79"/>
        <end position="90"/>
    </location>
</feature>
<dbReference type="GO" id="GO:0006355">
    <property type="term" value="P:regulation of DNA-templated transcription"/>
    <property type="evidence" value="ECO:0007669"/>
    <property type="project" value="InterPro"/>
</dbReference>
<reference evidence="3" key="1">
    <citation type="submission" date="2021-07" db="EMBL/GenBank/DDBJ databases">
        <authorList>
            <person name="Catto M.A."/>
            <person name="Jacobson A."/>
            <person name="Kennedy G."/>
            <person name="Labadie P."/>
            <person name="Hunt B.G."/>
            <person name="Srinivasan R."/>
        </authorList>
    </citation>
    <scope>NUCLEOTIDE SEQUENCE</scope>
    <source>
        <strain evidence="3">PL_HMW_Pooled</strain>
        <tissue evidence="3">Head</tissue>
    </source>
</reference>
<protein>
    <submittedName>
        <fullName evidence="3">Histone-lysine N-methyltransferase PRDM9</fullName>
    </submittedName>
</protein>